<feature type="coiled-coil region" evidence="1">
    <location>
        <begin position="416"/>
        <end position="492"/>
    </location>
</feature>
<reference evidence="3" key="1">
    <citation type="journal article" date="2021" name="Sci. Rep.">
        <title>Diploid genomic architecture of Nitzschia inconspicua, an elite biomass production diatom.</title>
        <authorList>
            <person name="Oliver A."/>
            <person name="Podell S."/>
            <person name="Pinowska A."/>
            <person name="Traller J.C."/>
            <person name="Smith S.R."/>
            <person name="McClure R."/>
            <person name="Beliaev A."/>
            <person name="Bohutskyi P."/>
            <person name="Hill E.A."/>
            <person name="Rabines A."/>
            <person name="Zheng H."/>
            <person name="Allen L.Z."/>
            <person name="Kuo A."/>
            <person name="Grigoriev I.V."/>
            <person name="Allen A.E."/>
            <person name="Hazlebeck D."/>
            <person name="Allen E.E."/>
        </authorList>
    </citation>
    <scope>NUCLEOTIDE SEQUENCE</scope>
    <source>
        <strain evidence="3">Hildebrandi</strain>
    </source>
</reference>
<feature type="compositionally biased region" description="Basic and acidic residues" evidence="2">
    <location>
        <begin position="500"/>
        <end position="538"/>
    </location>
</feature>
<gene>
    <name evidence="3" type="ORF">IV203_035617</name>
</gene>
<feature type="region of interest" description="Disordered" evidence="2">
    <location>
        <begin position="497"/>
        <end position="538"/>
    </location>
</feature>
<feature type="compositionally biased region" description="Basic and acidic residues" evidence="2">
    <location>
        <begin position="262"/>
        <end position="271"/>
    </location>
</feature>
<feature type="region of interest" description="Disordered" evidence="2">
    <location>
        <begin position="1"/>
        <end position="151"/>
    </location>
</feature>
<dbReference type="EMBL" id="JAGRRH010000013">
    <property type="protein sequence ID" value="KAG7360518.1"/>
    <property type="molecule type" value="Genomic_DNA"/>
</dbReference>
<keyword evidence="4" id="KW-1185">Reference proteome</keyword>
<feature type="compositionally biased region" description="Polar residues" evidence="2">
    <location>
        <begin position="59"/>
        <end position="68"/>
    </location>
</feature>
<keyword evidence="1" id="KW-0175">Coiled coil</keyword>
<feature type="compositionally biased region" description="Basic residues" evidence="2">
    <location>
        <begin position="193"/>
        <end position="203"/>
    </location>
</feature>
<evidence type="ECO:0000313" key="4">
    <source>
        <dbReference type="Proteomes" id="UP000693970"/>
    </source>
</evidence>
<protein>
    <submittedName>
        <fullName evidence="3">Uncharacterized protein</fullName>
    </submittedName>
</protein>
<evidence type="ECO:0000256" key="1">
    <source>
        <dbReference type="SAM" id="Coils"/>
    </source>
</evidence>
<comment type="caution">
    <text evidence="3">The sequence shown here is derived from an EMBL/GenBank/DDBJ whole genome shotgun (WGS) entry which is preliminary data.</text>
</comment>
<feature type="compositionally biased region" description="Basic and acidic residues" evidence="2">
    <location>
        <begin position="329"/>
        <end position="338"/>
    </location>
</feature>
<evidence type="ECO:0000313" key="3">
    <source>
        <dbReference type="EMBL" id="KAG7360518.1"/>
    </source>
</evidence>
<reference evidence="3" key="2">
    <citation type="submission" date="2021-04" db="EMBL/GenBank/DDBJ databases">
        <authorList>
            <person name="Podell S."/>
        </authorList>
    </citation>
    <scope>NUCLEOTIDE SEQUENCE</scope>
    <source>
        <strain evidence="3">Hildebrandi</strain>
    </source>
</reference>
<sequence>MQRVLSDNLLFSPSREAAEHRSPSPSYLRDTQTGERRIRRSTEELDDLAGQKMKRKSIVGSSLANTMEGNDKLGKGSISNDSNTSRTADDSFCSNITASLDGRSPASACPSIKRATMSKDSRASRNAFILVSPKRATTTSSRKKSGRRISLALDGHSSLPIIGAFDEEKSVDQSIESRGRKQAKESSKESKKEKKSKKKKAGRSKSVCIAEEDDKPSKSCEKKKEKRNKSVGPATTLGQPNLCRHAVGLSKKASVMNGKSATKIEEQDRRSRSASKFRTTVDETGKIRRTQSQRSQCQDDTSQDSRSSRSSKRCTSTASVSRSPKKKHSEMDVNKRSSSDFSRSSMNATSPASGRLLLERQSSGLSRRSERAQSTGARYNMKFNPIESSDLQKEIDSLQEELLVVRAGQNAGTAEISRLNRELRKTRLELQRSITERGEMRLQIQDQDLIIKEKDHKIEVLEEAIESQLDKVDELQEELRKVYDDIFTLESRIASMTRGGDGDKSIDKQNHSDSQHELDGLKSTKGSDLERRSLYRKEKTAPIMNKMPHQDIKKLLQENEVLPKVLHSERDENGTTINENKDEVPPTTSDTSHDGLQSDEVEAVSKMQRELYLLRQQMRNRSDGFEAAKEEGRMMRTKWEEARRRNLILEEDIHHWKSTNCALEEELDEMKAEAAMWKAKYLTAACGAGSSSSIGRGSTKGMRSAADISMMRLGEDNEKDSLDGSQSSLASFWSKLTKSNSVRSMNQSFHSANSRDGTIGKLIF</sequence>
<evidence type="ECO:0000256" key="2">
    <source>
        <dbReference type="SAM" id="MobiDB-lite"/>
    </source>
</evidence>
<accession>A0A9K3LEI2</accession>
<feature type="compositionally biased region" description="Low complexity" evidence="2">
    <location>
        <begin position="290"/>
        <end position="300"/>
    </location>
</feature>
<feature type="compositionally biased region" description="Polar residues" evidence="2">
    <location>
        <begin position="360"/>
        <end position="377"/>
    </location>
</feature>
<name>A0A9K3LEI2_9STRA</name>
<feature type="compositionally biased region" description="Basic and acidic residues" evidence="2">
    <location>
        <begin position="567"/>
        <end position="584"/>
    </location>
</feature>
<organism evidence="3 4">
    <name type="scientific">Nitzschia inconspicua</name>
    <dbReference type="NCBI Taxonomy" id="303405"/>
    <lineage>
        <taxon>Eukaryota</taxon>
        <taxon>Sar</taxon>
        <taxon>Stramenopiles</taxon>
        <taxon>Ochrophyta</taxon>
        <taxon>Bacillariophyta</taxon>
        <taxon>Bacillariophyceae</taxon>
        <taxon>Bacillariophycidae</taxon>
        <taxon>Bacillariales</taxon>
        <taxon>Bacillariaceae</taxon>
        <taxon>Nitzschia</taxon>
    </lineage>
</organism>
<feature type="compositionally biased region" description="Basic and acidic residues" evidence="2">
    <location>
        <begin position="32"/>
        <end position="43"/>
    </location>
</feature>
<feature type="region of interest" description="Disordered" evidence="2">
    <location>
        <begin position="170"/>
        <end position="378"/>
    </location>
</feature>
<feature type="compositionally biased region" description="Basic and acidic residues" evidence="2">
    <location>
        <begin position="170"/>
        <end position="192"/>
    </location>
</feature>
<feature type="compositionally biased region" description="Polar residues" evidence="2">
    <location>
        <begin position="77"/>
        <end position="98"/>
    </location>
</feature>
<dbReference type="Proteomes" id="UP000693970">
    <property type="component" value="Unassembled WGS sequence"/>
</dbReference>
<proteinExistence type="predicted"/>
<dbReference type="AlphaFoldDB" id="A0A9K3LEI2"/>
<feature type="region of interest" description="Disordered" evidence="2">
    <location>
        <begin position="567"/>
        <end position="599"/>
    </location>
</feature>